<evidence type="ECO:0000256" key="1">
    <source>
        <dbReference type="ARBA" id="ARBA00022475"/>
    </source>
</evidence>
<accession>A0A832DQ39</accession>
<keyword evidence="1" id="KW-1003">Cell membrane</keyword>
<evidence type="ECO:0000313" key="6">
    <source>
        <dbReference type="EMBL" id="HEV08779.1"/>
    </source>
</evidence>
<dbReference type="GO" id="GO:0051301">
    <property type="term" value="P:cell division"/>
    <property type="evidence" value="ECO:0007669"/>
    <property type="project" value="UniProtKB-KW"/>
</dbReference>
<reference evidence="6" key="1">
    <citation type="journal article" date="2020" name="mSystems">
        <title>Genome- and Community-Level Interaction Insights into Carbon Utilization and Element Cycling Functions of Hydrothermarchaeota in Hydrothermal Sediment.</title>
        <authorList>
            <person name="Zhou Z."/>
            <person name="Liu Y."/>
            <person name="Xu W."/>
            <person name="Pan J."/>
            <person name="Luo Z.H."/>
            <person name="Li M."/>
        </authorList>
    </citation>
    <scope>NUCLEOTIDE SEQUENCE [LARGE SCALE GENOMIC DNA]</scope>
    <source>
        <strain evidence="6">SpSt-1257</strain>
    </source>
</reference>
<dbReference type="EMBL" id="DSFC01000004">
    <property type="protein sequence ID" value="HEV08779.1"/>
    <property type="molecule type" value="Genomic_DNA"/>
</dbReference>
<keyword evidence="3" id="KW-0472">Membrane</keyword>
<dbReference type="InterPro" id="IPR003494">
    <property type="entry name" value="SHS2_FtsA"/>
</dbReference>
<feature type="non-terminal residue" evidence="6">
    <location>
        <position position="342"/>
    </location>
</feature>
<comment type="caution">
    <text evidence="6">The sequence shown here is derived from an EMBL/GenBank/DDBJ whole genome shotgun (WGS) entry which is preliminary data.</text>
</comment>
<dbReference type="GO" id="GO:0032153">
    <property type="term" value="C:cell division site"/>
    <property type="evidence" value="ECO:0007669"/>
    <property type="project" value="TreeGrafter"/>
</dbReference>
<dbReference type="GO" id="GO:0009898">
    <property type="term" value="C:cytoplasmic side of plasma membrane"/>
    <property type="evidence" value="ECO:0007669"/>
    <property type="project" value="TreeGrafter"/>
</dbReference>
<dbReference type="Pfam" id="PF02491">
    <property type="entry name" value="SHS2_FTSA"/>
    <property type="match status" value="1"/>
</dbReference>
<dbReference type="SUPFAM" id="SSF53067">
    <property type="entry name" value="Actin-like ATPase domain"/>
    <property type="match status" value="2"/>
</dbReference>
<dbReference type="Gene3D" id="3.30.1490.110">
    <property type="match status" value="1"/>
</dbReference>
<dbReference type="InterPro" id="IPR043129">
    <property type="entry name" value="ATPase_NBD"/>
</dbReference>
<protein>
    <submittedName>
        <fullName evidence="6">Cell division protein FtsA</fullName>
    </submittedName>
</protein>
<name>A0A832DQ39_9AQUI</name>
<evidence type="ECO:0000256" key="3">
    <source>
        <dbReference type="ARBA" id="ARBA00023136"/>
    </source>
</evidence>
<feature type="domain" description="SHS2" evidence="5">
    <location>
        <begin position="7"/>
        <end position="195"/>
    </location>
</feature>
<dbReference type="Gene3D" id="3.30.420.40">
    <property type="match status" value="1"/>
</dbReference>
<evidence type="ECO:0000256" key="2">
    <source>
        <dbReference type="ARBA" id="ARBA00022618"/>
    </source>
</evidence>
<dbReference type="PANTHER" id="PTHR32432">
    <property type="entry name" value="CELL DIVISION PROTEIN FTSA-RELATED"/>
    <property type="match status" value="1"/>
</dbReference>
<dbReference type="PANTHER" id="PTHR32432:SF4">
    <property type="entry name" value="CELL DIVISION PROTEIN FTSA"/>
    <property type="match status" value="1"/>
</dbReference>
<dbReference type="InterPro" id="IPR020823">
    <property type="entry name" value="Cell_div_FtsA"/>
</dbReference>
<dbReference type="AlphaFoldDB" id="A0A832DQ39"/>
<dbReference type="NCBIfam" id="TIGR01174">
    <property type="entry name" value="ftsA"/>
    <property type="match status" value="1"/>
</dbReference>
<keyword evidence="2 6" id="KW-0132">Cell division</keyword>
<dbReference type="Proteomes" id="UP000885621">
    <property type="component" value="Unassembled WGS sequence"/>
</dbReference>
<proteinExistence type="inferred from homology"/>
<keyword evidence="4" id="KW-0131">Cell cycle</keyword>
<dbReference type="SMART" id="SM00842">
    <property type="entry name" value="FtsA"/>
    <property type="match status" value="1"/>
</dbReference>
<dbReference type="InterPro" id="IPR050696">
    <property type="entry name" value="FtsA/MreB"/>
</dbReference>
<dbReference type="Pfam" id="PF14450">
    <property type="entry name" value="FtsA"/>
    <property type="match status" value="1"/>
</dbReference>
<dbReference type="CDD" id="cd24048">
    <property type="entry name" value="ASKHA_NBD_FtsA"/>
    <property type="match status" value="1"/>
</dbReference>
<dbReference type="HAMAP" id="MF_02033">
    <property type="entry name" value="FtsA"/>
    <property type="match status" value="1"/>
</dbReference>
<evidence type="ECO:0000259" key="5">
    <source>
        <dbReference type="SMART" id="SM00842"/>
    </source>
</evidence>
<gene>
    <name evidence="6" type="primary">ftsA</name>
    <name evidence="6" type="ORF">ENO34_00065</name>
</gene>
<organism evidence="6">
    <name type="scientific">Sulfurihydrogenibium azorense</name>
    <dbReference type="NCBI Taxonomy" id="309806"/>
    <lineage>
        <taxon>Bacteria</taxon>
        <taxon>Pseudomonadati</taxon>
        <taxon>Aquificota</taxon>
        <taxon>Aquificia</taxon>
        <taxon>Aquificales</taxon>
        <taxon>Hydrogenothermaceae</taxon>
        <taxon>Sulfurihydrogenibium</taxon>
    </lineage>
</organism>
<evidence type="ECO:0000256" key="4">
    <source>
        <dbReference type="ARBA" id="ARBA00023306"/>
    </source>
</evidence>
<sequence length="342" mass="37630">MAKNKIFVSLDVGSSKIATIFADIDETGTMYIIGLGESQSKGIDKGNIISSADAIKSIKESISLGEAAAGFKVNGIFINIGGHHVESKKEKESITFSMPNKEIDQDDVNALIEKINSKYKNESTTILHIIPTKYILDDEDLVYDPIGLIGNKLTGEFTVITIKSSAYNNLKKVVESVGIRVLDLAVNPIASATSVLYPEEKELGVALIDIGGGLSDIAIYKNGSLEMLKSIPIGGHLITKDIAYRFKISRELAETIKIQYGLATVEYLDIDDHIDIPSREGDENIRIDRKELVETIEWRLREIFEILKKELEKSGFYDKLTSGIVLTGGVSNTPYIKELAEE</sequence>